<dbReference type="Gene3D" id="3.80.10.10">
    <property type="entry name" value="Ribonuclease Inhibitor"/>
    <property type="match status" value="2"/>
</dbReference>
<keyword evidence="1" id="KW-0433">Leucine-rich repeat</keyword>
<dbReference type="Bgee" id="ENSORLG00000030107">
    <property type="expression patterns" value="Expressed in intestine and 13 other cell types or tissues"/>
</dbReference>
<protein>
    <recommendedName>
        <fullName evidence="5">NACHT LRR and PYD domain-containing protein</fullName>
    </recommendedName>
</protein>
<dbReference type="HOGENOM" id="CLU_002274_4_6_1"/>
<evidence type="ECO:0008006" key="5">
    <source>
        <dbReference type="Google" id="ProtNLM"/>
    </source>
</evidence>
<dbReference type="Pfam" id="PF13516">
    <property type="entry name" value="LRR_6"/>
    <property type="match status" value="4"/>
</dbReference>
<reference evidence="3" key="3">
    <citation type="submission" date="2025-09" db="UniProtKB">
        <authorList>
            <consortium name="Ensembl"/>
        </authorList>
    </citation>
    <scope>IDENTIFICATION</scope>
    <source>
        <strain evidence="3">Hd-rR</strain>
    </source>
</reference>
<dbReference type="Ensembl" id="ENSORLT00000003889.2">
    <property type="protein sequence ID" value="ENSORLP00000003888.2"/>
    <property type="gene ID" value="ENSORLG00000030107.1"/>
</dbReference>
<dbReference type="InterPro" id="IPR001611">
    <property type="entry name" value="Leu-rich_rpt"/>
</dbReference>
<dbReference type="GeneTree" id="ENSGT01150000286911"/>
<dbReference type="AlphaFoldDB" id="H2LD89"/>
<dbReference type="InterPro" id="IPR032675">
    <property type="entry name" value="LRR_dom_sf"/>
</dbReference>
<name>H2LD89_ORYLA</name>
<dbReference type="PROSITE" id="PS51450">
    <property type="entry name" value="LRR"/>
    <property type="match status" value="1"/>
</dbReference>
<dbReference type="SUPFAM" id="SSF52047">
    <property type="entry name" value="RNI-like"/>
    <property type="match status" value="2"/>
</dbReference>
<organism evidence="3 4">
    <name type="scientific">Oryzias latipes</name>
    <name type="common">Japanese rice fish</name>
    <name type="synonym">Japanese killifish</name>
    <dbReference type="NCBI Taxonomy" id="8090"/>
    <lineage>
        <taxon>Eukaryota</taxon>
        <taxon>Metazoa</taxon>
        <taxon>Chordata</taxon>
        <taxon>Craniata</taxon>
        <taxon>Vertebrata</taxon>
        <taxon>Euteleostomi</taxon>
        <taxon>Actinopterygii</taxon>
        <taxon>Neopterygii</taxon>
        <taxon>Teleostei</taxon>
        <taxon>Neoteleostei</taxon>
        <taxon>Acanthomorphata</taxon>
        <taxon>Ovalentaria</taxon>
        <taxon>Atherinomorphae</taxon>
        <taxon>Beloniformes</taxon>
        <taxon>Adrianichthyidae</taxon>
        <taxon>Oryziinae</taxon>
        <taxon>Oryzias</taxon>
    </lineage>
</organism>
<evidence type="ECO:0000256" key="1">
    <source>
        <dbReference type="ARBA" id="ARBA00022614"/>
    </source>
</evidence>
<keyword evidence="4" id="KW-1185">Reference proteome</keyword>
<evidence type="ECO:0000313" key="3">
    <source>
        <dbReference type="Ensembl" id="ENSORLP00000003888.2"/>
    </source>
</evidence>
<dbReference type="Proteomes" id="UP000001038">
    <property type="component" value="Chromosome 11"/>
</dbReference>
<reference evidence="3" key="2">
    <citation type="submission" date="2025-08" db="UniProtKB">
        <authorList>
            <consortium name="Ensembl"/>
        </authorList>
    </citation>
    <scope>IDENTIFICATION</scope>
    <source>
        <strain evidence="3">Hd-rR</strain>
    </source>
</reference>
<evidence type="ECO:0000313" key="4">
    <source>
        <dbReference type="Proteomes" id="UP000001038"/>
    </source>
</evidence>
<dbReference type="SMART" id="SM00368">
    <property type="entry name" value="LRR_RI"/>
    <property type="match status" value="9"/>
</dbReference>
<evidence type="ECO:0000256" key="2">
    <source>
        <dbReference type="ARBA" id="ARBA00022737"/>
    </source>
</evidence>
<keyword evidence="2" id="KW-0677">Repeat</keyword>
<dbReference type="eggNOG" id="KOG4308">
    <property type="taxonomic scope" value="Eukaryota"/>
</dbReference>
<dbReference type="InterPro" id="IPR051261">
    <property type="entry name" value="NLR"/>
</dbReference>
<sequence>MSEEVLDELDLDQYRTSNEGRRRLIPAVKNCRKLRNCGLSETDCETVALALLSDPSHLTELDLSGNQLQDSAMMLLCAGLENPNCKLESLRLRICSLSDFSCGLLGFALMSNPSHLKELDLRSADFQSSAMQHLCAFLENPHCRLKILRLVNCTLSKFSCAALVSALKSSPSHLTELDLSLNFIQDSGVELLCAFLETSCCLLQTLRLERCKLSVISCAALVSALKSNPSHLTELDLSGNKLQDSDVQHLPFSLSSRLRNCGLSETDCETVALALLSDPSHLTELDLSGNELQDSAMMLLCAGLENPNCRLEKLHFCSEFRLRICSLSDFSCGVLGFALMSNPSHLKELDLRSADFQSSAMQHLCAFLENPHCILKTLRSAPSLSCVEMNNKVMLKVSRRHESDITQLHGNPVSS</sequence>
<proteinExistence type="predicted"/>
<accession>H2LD89</accession>
<dbReference type="PANTHER" id="PTHR24106">
    <property type="entry name" value="NACHT, LRR AND CARD DOMAINS-CONTAINING"/>
    <property type="match status" value="1"/>
</dbReference>
<reference evidence="3 4" key="1">
    <citation type="journal article" date="2007" name="Nature">
        <title>The medaka draft genome and insights into vertebrate genome evolution.</title>
        <authorList>
            <person name="Kasahara M."/>
            <person name="Naruse K."/>
            <person name="Sasaki S."/>
            <person name="Nakatani Y."/>
            <person name="Qu W."/>
            <person name="Ahsan B."/>
            <person name="Yamada T."/>
            <person name="Nagayasu Y."/>
            <person name="Doi K."/>
            <person name="Kasai Y."/>
            <person name="Jindo T."/>
            <person name="Kobayashi D."/>
            <person name="Shimada A."/>
            <person name="Toyoda A."/>
            <person name="Kuroki Y."/>
            <person name="Fujiyama A."/>
            <person name="Sasaki T."/>
            <person name="Shimizu A."/>
            <person name="Asakawa S."/>
            <person name="Shimizu N."/>
            <person name="Hashimoto S."/>
            <person name="Yang J."/>
            <person name="Lee Y."/>
            <person name="Matsushima K."/>
            <person name="Sugano S."/>
            <person name="Sakaizumi M."/>
            <person name="Narita T."/>
            <person name="Ohishi K."/>
            <person name="Haga S."/>
            <person name="Ohta F."/>
            <person name="Nomoto H."/>
            <person name="Nogata K."/>
            <person name="Morishita T."/>
            <person name="Endo T."/>
            <person name="Shin-I T."/>
            <person name="Takeda H."/>
            <person name="Morishita S."/>
            <person name="Kohara Y."/>
        </authorList>
    </citation>
    <scope>NUCLEOTIDE SEQUENCE [LARGE SCALE GENOMIC DNA]</scope>
    <source>
        <strain evidence="3 4">Hd-rR</strain>
    </source>
</reference>